<keyword evidence="1" id="KW-0472">Membrane</keyword>
<evidence type="ECO:0000313" key="2">
    <source>
        <dbReference type="EMBL" id="QXN89614.1"/>
    </source>
</evidence>
<keyword evidence="1" id="KW-0812">Transmembrane</keyword>
<evidence type="ECO:0000313" key="3">
    <source>
        <dbReference type="Proteomes" id="UP000694257"/>
    </source>
</evidence>
<reference evidence="2 3" key="1">
    <citation type="submission" date="2021-07" db="EMBL/GenBank/DDBJ databases">
        <title>Whole Genome Sequence of Nocardia Iowensis.</title>
        <authorList>
            <person name="Lamm A."/>
            <person name="Collins-Fairclough A.M."/>
            <person name="Bunk B."/>
            <person name="Sproer C."/>
        </authorList>
    </citation>
    <scope>NUCLEOTIDE SEQUENCE [LARGE SCALE GENOMIC DNA]</scope>
    <source>
        <strain evidence="2 3">NRRL 5646</strain>
    </source>
</reference>
<name>A0ABX8RL12_NOCIO</name>
<gene>
    <name evidence="2" type="ORF">KV110_29595</name>
</gene>
<dbReference type="Proteomes" id="UP000694257">
    <property type="component" value="Chromosome"/>
</dbReference>
<evidence type="ECO:0000256" key="1">
    <source>
        <dbReference type="SAM" id="Phobius"/>
    </source>
</evidence>
<sequence length="456" mass="51302">MATMVTDVVRPDSATEVPAEWRPVTRVLFRFAFVYFGIAVAGQWLFLKLFGSLGVPHEWVQEVGNAWSLRLPSDWVAEHVLRLDKPLSWAETGSSDTAANWVSAFTWLLVAAVATAVWSAVDRRRPNHAVLNEWFRLLLRFSLATSLLLYGMVKVLPSQMSFELQRLVEPFGDMSPMGLLWAQTAASEPYEIALGLAEVTAALLLLVPLTATAGALLALVVGLQVLLLNLTYDVPVKLYALHLLLLAIVLVMPEVRRLALFLAGRRVDAVVRRPLFAKARWNRVARVIQVMLALWFVFTIFTDALEAWQRYGNARPKSPLYGIWNVTEYSLAGQDLPALVTSNEQPRPASAIATERLRRVIFDNPVSVTVQRMDDSLVTFPGTVDTDQHTVTIAQDMAGKFKFGTFSFQRPEPNRLILDGQLGGRPVRMRLELLDLDRFPLVERGFHWVQEAPYRR</sequence>
<dbReference type="EMBL" id="CP078145">
    <property type="protein sequence ID" value="QXN89614.1"/>
    <property type="molecule type" value="Genomic_DNA"/>
</dbReference>
<proteinExistence type="predicted"/>
<protein>
    <submittedName>
        <fullName evidence="2">DoxX family protein</fullName>
    </submittedName>
</protein>
<feature type="transmembrane region" description="Helical" evidence="1">
    <location>
        <begin position="27"/>
        <end position="46"/>
    </location>
</feature>
<feature type="transmembrane region" description="Helical" evidence="1">
    <location>
        <begin position="98"/>
        <end position="121"/>
    </location>
</feature>
<feature type="transmembrane region" description="Helical" evidence="1">
    <location>
        <begin position="284"/>
        <end position="301"/>
    </location>
</feature>
<keyword evidence="3" id="KW-1185">Reference proteome</keyword>
<keyword evidence="1" id="KW-1133">Transmembrane helix</keyword>
<accession>A0ABX8RL12</accession>
<organism evidence="2 3">
    <name type="scientific">Nocardia iowensis</name>
    <dbReference type="NCBI Taxonomy" id="204891"/>
    <lineage>
        <taxon>Bacteria</taxon>
        <taxon>Bacillati</taxon>
        <taxon>Actinomycetota</taxon>
        <taxon>Actinomycetes</taxon>
        <taxon>Mycobacteriales</taxon>
        <taxon>Nocardiaceae</taxon>
        <taxon>Nocardia</taxon>
    </lineage>
</organism>
<feature type="transmembrane region" description="Helical" evidence="1">
    <location>
        <begin position="238"/>
        <end position="263"/>
    </location>
</feature>
<dbReference type="RefSeq" id="WP_218470487.1">
    <property type="nucleotide sequence ID" value="NZ_BAABJN010000006.1"/>
</dbReference>